<organism evidence="4 5">
    <name type="scientific">Alkalicoccobacillus murimartini</name>
    <dbReference type="NCBI Taxonomy" id="171685"/>
    <lineage>
        <taxon>Bacteria</taxon>
        <taxon>Bacillati</taxon>
        <taxon>Bacillota</taxon>
        <taxon>Bacilli</taxon>
        <taxon>Bacillales</taxon>
        <taxon>Bacillaceae</taxon>
        <taxon>Alkalicoccobacillus</taxon>
    </lineage>
</organism>
<dbReference type="Gene3D" id="3.40.109.10">
    <property type="entry name" value="NADH Oxidase"/>
    <property type="match status" value="1"/>
</dbReference>
<dbReference type="CDD" id="cd02137">
    <property type="entry name" value="MhqN-like"/>
    <property type="match status" value="1"/>
</dbReference>
<evidence type="ECO:0000256" key="2">
    <source>
        <dbReference type="ARBA" id="ARBA00023002"/>
    </source>
</evidence>
<evidence type="ECO:0000313" key="4">
    <source>
        <dbReference type="EMBL" id="MDQ0208722.1"/>
    </source>
</evidence>
<feature type="domain" description="Nitroreductase" evidence="3">
    <location>
        <begin position="12"/>
        <end position="189"/>
    </location>
</feature>
<protein>
    <submittedName>
        <fullName evidence="4">Nitroreductase</fullName>
    </submittedName>
</protein>
<keyword evidence="5" id="KW-1185">Reference proteome</keyword>
<dbReference type="Pfam" id="PF00881">
    <property type="entry name" value="Nitroreductase"/>
    <property type="match status" value="1"/>
</dbReference>
<accession>A0ABT9YNE1</accession>
<evidence type="ECO:0000259" key="3">
    <source>
        <dbReference type="Pfam" id="PF00881"/>
    </source>
</evidence>
<dbReference type="SUPFAM" id="SSF55469">
    <property type="entry name" value="FMN-dependent nitroreductase-like"/>
    <property type="match status" value="1"/>
</dbReference>
<dbReference type="InterPro" id="IPR029479">
    <property type="entry name" value="Nitroreductase"/>
</dbReference>
<reference evidence="4 5" key="1">
    <citation type="submission" date="2023-07" db="EMBL/GenBank/DDBJ databases">
        <title>Genomic Encyclopedia of Type Strains, Phase IV (KMG-IV): sequencing the most valuable type-strain genomes for metagenomic binning, comparative biology and taxonomic classification.</title>
        <authorList>
            <person name="Goeker M."/>
        </authorList>
    </citation>
    <scope>NUCLEOTIDE SEQUENCE [LARGE SCALE GENOMIC DNA]</scope>
    <source>
        <strain evidence="4 5">DSM 19154</strain>
    </source>
</reference>
<evidence type="ECO:0000256" key="1">
    <source>
        <dbReference type="ARBA" id="ARBA00007118"/>
    </source>
</evidence>
<keyword evidence="2" id="KW-0560">Oxidoreductase</keyword>
<comment type="caution">
    <text evidence="4">The sequence shown here is derived from an EMBL/GenBank/DDBJ whole genome shotgun (WGS) entry which is preliminary data.</text>
</comment>
<dbReference type="RefSeq" id="WP_306985004.1">
    <property type="nucleotide sequence ID" value="NZ_JAUSUA010000006.1"/>
</dbReference>
<name>A0ABT9YNE1_9BACI</name>
<dbReference type="EMBL" id="JAUSUA010000006">
    <property type="protein sequence ID" value="MDQ0208722.1"/>
    <property type="molecule type" value="Genomic_DNA"/>
</dbReference>
<dbReference type="InterPro" id="IPR000415">
    <property type="entry name" value="Nitroreductase-like"/>
</dbReference>
<dbReference type="Proteomes" id="UP001225034">
    <property type="component" value="Unassembled WGS sequence"/>
</dbReference>
<comment type="similarity">
    <text evidence="1">Belongs to the nitroreductase family.</text>
</comment>
<proteinExistence type="inferred from homology"/>
<gene>
    <name evidence="4" type="ORF">J2S05_003534</name>
</gene>
<dbReference type="PANTHER" id="PTHR43673:SF10">
    <property type="entry name" value="NADH DEHYDROGENASE_NAD(P)H NITROREDUCTASE XCC3605-RELATED"/>
    <property type="match status" value="1"/>
</dbReference>
<sequence length="209" mass="23575">MTQTNDFHEIMTGRRSIRNYDPNVTISREEMKEILTKAASAPSSVNLQPWRFLVIDTPEGKETLTPLAKFNKTQVETASAVIAVFADMQSTEYLDEILTNAVEKGFMPAEVKDRQVQTISGLLSGMSHEQLKEMNVIDASLISMQLMLLARAYGYDTNPMGGYEKDQIAEAFGMDKERYYPVMLLSIGKAVDEGYTSVRLDTDQIVEWR</sequence>
<dbReference type="PANTHER" id="PTHR43673">
    <property type="entry name" value="NAD(P)H NITROREDUCTASE YDGI-RELATED"/>
    <property type="match status" value="1"/>
</dbReference>
<evidence type="ECO:0000313" key="5">
    <source>
        <dbReference type="Proteomes" id="UP001225034"/>
    </source>
</evidence>